<evidence type="ECO:0000313" key="17">
    <source>
        <dbReference type="Proteomes" id="UP000706039"/>
    </source>
</evidence>
<evidence type="ECO:0000256" key="2">
    <source>
        <dbReference type="ARBA" id="ARBA00022448"/>
    </source>
</evidence>
<evidence type="ECO:0000256" key="7">
    <source>
        <dbReference type="ARBA" id="ARBA00023065"/>
    </source>
</evidence>
<dbReference type="Pfam" id="PF00593">
    <property type="entry name" value="TonB_dep_Rec_b-barrel"/>
    <property type="match status" value="1"/>
</dbReference>
<evidence type="ECO:0000313" key="16">
    <source>
        <dbReference type="EMBL" id="MBY8825399.1"/>
    </source>
</evidence>
<evidence type="ECO:0000256" key="12">
    <source>
        <dbReference type="RuleBase" id="RU003357"/>
    </source>
</evidence>
<dbReference type="EMBL" id="JAINVV010000012">
    <property type="protein sequence ID" value="MBY8825399.1"/>
    <property type="molecule type" value="Genomic_DNA"/>
</dbReference>
<keyword evidence="4" id="KW-0410">Iron transport</keyword>
<evidence type="ECO:0000256" key="11">
    <source>
        <dbReference type="PROSITE-ProRule" id="PRU01360"/>
    </source>
</evidence>
<keyword evidence="5 11" id="KW-0812">Transmembrane</keyword>
<dbReference type="Proteomes" id="UP000706039">
    <property type="component" value="Unassembled WGS sequence"/>
</dbReference>
<dbReference type="SUPFAM" id="SSF56935">
    <property type="entry name" value="Porins"/>
    <property type="match status" value="1"/>
</dbReference>
<evidence type="ECO:0000259" key="14">
    <source>
        <dbReference type="Pfam" id="PF00593"/>
    </source>
</evidence>
<dbReference type="PROSITE" id="PS52016">
    <property type="entry name" value="TONB_DEPENDENT_REC_3"/>
    <property type="match status" value="1"/>
</dbReference>
<evidence type="ECO:0000256" key="3">
    <source>
        <dbReference type="ARBA" id="ARBA00022452"/>
    </source>
</evidence>
<dbReference type="InterPro" id="IPR039426">
    <property type="entry name" value="TonB-dep_rcpt-like"/>
</dbReference>
<feature type="domain" description="TonB-dependent receptor plug" evidence="15">
    <location>
        <begin position="65"/>
        <end position="174"/>
    </location>
</feature>
<dbReference type="Gene3D" id="2.40.170.20">
    <property type="entry name" value="TonB-dependent receptor, beta-barrel domain"/>
    <property type="match status" value="1"/>
</dbReference>
<keyword evidence="7" id="KW-0406">Ion transport</keyword>
<comment type="similarity">
    <text evidence="11 12">Belongs to the TonB-dependent receptor family.</text>
</comment>
<evidence type="ECO:0000256" key="6">
    <source>
        <dbReference type="ARBA" id="ARBA00023004"/>
    </source>
</evidence>
<gene>
    <name evidence="16" type="ORF">K7G82_24050</name>
</gene>
<protein>
    <submittedName>
        <fullName evidence="16">TonB-dependent receptor</fullName>
    </submittedName>
</protein>
<evidence type="ECO:0000256" key="8">
    <source>
        <dbReference type="ARBA" id="ARBA00023077"/>
    </source>
</evidence>
<reference evidence="16 17" key="1">
    <citation type="submission" date="2021-08" db="EMBL/GenBank/DDBJ databases">
        <authorList>
            <person name="Tuo L."/>
        </authorList>
    </citation>
    <scope>NUCLEOTIDE SEQUENCE [LARGE SCALE GENOMIC DNA]</scope>
    <source>
        <strain evidence="16 17">JCM 31229</strain>
    </source>
</reference>
<dbReference type="InterPro" id="IPR036942">
    <property type="entry name" value="Beta-barrel_TonB_sf"/>
</dbReference>
<keyword evidence="13" id="KW-0732">Signal</keyword>
<dbReference type="Pfam" id="PF07715">
    <property type="entry name" value="Plug"/>
    <property type="match status" value="1"/>
</dbReference>
<dbReference type="RefSeq" id="WP_222992507.1">
    <property type="nucleotide sequence ID" value="NZ_JAINVV010000012.1"/>
</dbReference>
<keyword evidence="6" id="KW-0408">Iron</keyword>
<name>A0ABS7PVL4_9SPHN</name>
<evidence type="ECO:0000256" key="1">
    <source>
        <dbReference type="ARBA" id="ARBA00004571"/>
    </source>
</evidence>
<dbReference type="InterPro" id="IPR012910">
    <property type="entry name" value="Plug_dom"/>
</dbReference>
<evidence type="ECO:0000256" key="4">
    <source>
        <dbReference type="ARBA" id="ARBA00022496"/>
    </source>
</evidence>
<feature type="signal peptide" evidence="13">
    <location>
        <begin position="1"/>
        <end position="31"/>
    </location>
</feature>
<keyword evidence="16" id="KW-0675">Receptor</keyword>
<organism evidence="16 17">
    <name type="scientific">Sphingomonas colocasiae</name>
    <dbReference type="NCBI Taxonomy" id="1848973"/>
    <lineage>
        <taxon>Bacteria</taxon>
        <taxon>Pseudomonadati</taxon>
        <taxon>Pseudomonadota</taxon>
        <taxon>Alphaproteobacteria</taxon>
        <taxon>Sphingomonadales</taxon>
        <taxon>Sphingomonadaceae</taxon>
        <taxon>Sphingomonas</taxon>
    </lineage>
</organism>
<evidence type="ECO:0000256" key="13">
    <source>
        <dbReference type="SAM" id="SignalP"/>
    </source>
</evidence>
<keyword evidence="2 11" id="KW-0813">Transport</keyword>
<keyword evidence="10 11" id="KW-0998">Cell outer membrane</keyword>
<keyword evidence="3 11" id="KW-1134">Transmembrane beta strand</keyword>
<evidence type="ECO:0000256" key="9">
    <source>
        <dbReference type="ARBA" id="ARBA00023136"/>
    </source>
</evidence>
<evidence type="ECO:0000259" key="15">
    <source>
        <dbReference type="Pfam" id="PF07715"/>
    </source>
</evidence>
<accession>A0ABS7PVL4</accession>
<comment type="caution">
    <text evidence="16">The sequence shown here is derived from an EMBL/GenBank/DDBJ whole genome shotgun (WGS) entry which is preliminary data.</text>
</comment>
<dbReference type="PANTHER" id="PTHR32552">
    <property type="entry name" value="FERRICHROME IRON RECEPTOR-RELATED"/>
    <property type="match status" value="1"/>
</dbReference>
<sequence length="770" mass="83302">MTCFIQHPAVRLMLSASVCSGALLAAATAHAQATPAAAQGETAAEERAPGFEEIVVVARRKEEQLQDVPVAVTAIAGADLARQSVVSLSDLTRTVPSLQVLPSAFSANIPRFVIRAQSQFEPLFSQDPSVAVYFADVIQARAHGLNGAMYDLASVQVLKGPQGTLFGRNSTGGAILIVPQAPTDSFEGYVATELGDYGLRSFEGAVNIPLSDALQIRLSGRTYAHRGYTPGIGTGVRYDDADNYSLRLGVKARLGDRLTNTLFVTNFAASENGTAFKLFNARSTLSSTTLGQLALGELASSRNEPFHSVRTNIPADSTDVKTLTIANTTEFDLDDVTIKNIFGYRWVRSLTPFDYDGTTQNQYNGTVNLRGNQYSNELQISGSSFGGALEWIGGGYLFMEKGTERQNTLLDYRPTFIQNAQSIGRVKNESQSLFAQATLKIPGLDGLSATGGLRYTWDQRQIARTSFNNGNCALLTADVGGTPLSPCVRQAGYKADAPTWTLGLDWQISPDHLLYVASRKGYRSGGVNQRANIPAQFAPFEPEFVTDYEIGLKADWHIGGGTLRTNLAFFHQDYEDIQRTQTQTVSTGSSTILITRVVNAASARVRGLEADVLWSPIRAIQIRGYYSLADAKYKSWLVPIVGGGVQDRSGFMFANTPRHSGGGSILLRHELGGNAGEATAQFDVYTQSKTQLSDDNILPEGINPGYTTMNARLEWRQPFGQPLDLGVWVRNIADKKYYTSGVSVAGAGLGYTVKTIGAPRTMGISARYEF</sequence>
<evidence type="ECO:0000256" key="10">
    <source>
        <dbReference type="ARBA" id="ARBA00023237"/>
    </source>
</evidence>
<dbReference type="InterPro" id="IPR000531">
    <property type="entry name" value="Beta-barrel_TonB"/>
</dbReference>
<comment type="subcellular location">
    <subcellularLocation>
        <location evidence="1 11">Cell outer membrane</location>
        <topology evidence="1 11">Multi-pass membrane protein</topology>
    </subcellularLocation>
</comment>
<keyword evidence="9 11" id="KW-0472">Membrane</keyword>
<evidence type="ECO:0000256" key="5">
    <source>
        <dbReference type="ARBA" id="ARBA00022692"/>
    </source>
</evidence>
<proteinExistence type="inferred from homology"/>
<keyword evidence="8 12" id="KW-0798">TonB box</keyword>
<feature type="domain" description="TonB-dependent receptor-like beta-barrel" evidence="14">
    <location>
        <begin position="310"/>
        <end position="732"/>
    </location>
</feature>
<keyword evidence="17" id="KW-1185">Reference proteome</keyword>
<feature type="chain" id="PRO_5045876431" evidence="13">
    <location>
        <begin position="32"/>
        <end position="770"/>
    </location>
</feature>
<dbReference type="PANTHER" id="PTHR32552:SF81">
    <property type="entry name" value="TONB-DEPENDENT OUTER MEMBRANE RECEPTOR"/>
    <property type="match status" value="1"/>
</dbReference>